<evidence type="ECO:0000256" key="2">
    <source>
        <dbReference type="ARBA" id="ARBA00022801"/>
    </source>
</evidence>
<dbReference type="PANTHER" id="PTHR34135">
    <property type="entry name" value="LYSOZYME"/>
    <property type="match status" value="1"/>
</dbReference>
<dbReference type="GO" id="GO:0003796">
    <property type="term" value="F:lysozyme activity"/>
    <property type="evidence" value="ECO:0007669"/>
    <property type="project" value="UniProtKB-EC"/>
</dbReference>
<dbReference type="InterPro" id="IPR002053">
    <property type="entry name" value="Glyco_hydro_25"/>
</dbReference>
<dbReference type="Pfam" id="PF01183">
    <property type="entry name" value="Glyco_hydro_25"/>
    <property type="match status" value="1"/>
</dbReference>
<sequence length="419" mass="44520">MFCAAIFQLGLKFFSVLRCEKAIIVTNVTYVTSGIIGRVAIMMKTRRLKTALCTVLASSTFAVASVQAIPLPFPIGASSGIDVSGHQHPNGSSINWQDVKSHGQSFAFVKATEGLGWTNDFYASDITQAAAQGLKVGSYHYARPGADARQQARHYAKVISHTPNHSLPPVLDLEVAEGKTPQELVNWTRDFVQELEKQTGRVPMIYTYRYFWIEQMANTTEFSQYPLWLAAYQAQVPGTVGGWDQIDFWQRSSSGRINGIVGDVDMNLFNGDDGELAAFAAGNLHAAGNKFASINLPELADLGKSAGGVVAVILALSAGAAAAPQLIQAAEAAGLSSEGAQDLTAVVQALAKAGKLPVDQLNKMASGNYTVGDLVILLDNAAHLAGIDAGQSSQAVMRADGLNIDANQVARVIRGLAAR</sequence>
<dbReference type="EMBL" id="LS483400">
    <property type="protein sequence ID" value="SQG52441.1"/>
    <property type="molecule type" value="Genomic_DNA"/>
</dbReference>
<dbReference type="SUPFAM" id="SSF51445">
    <property type="entry name" value="(Trans)glycosidases"/>
    <property type="match status" value="1"/>
</dbReference>
<name>A0ABD7MUJ1_CORUL</name>
<dbReference type="CDD" id="cd00599">
    <property type="entry name" value="GH25_muramidase"/>
    <property type="match status" value="1"/>
</dbReference>
<accession>A0ABD7MUJ1</accession>
<dbReference type="AlphaFoldDB" id="A0ABD7MUJ1"/>
<reference evidence="4 5" key="1">
    <citation type="submission" date="2018-06" db="EMBL/GenBank/DDBJ databases">
        <authorList>
            <consortium name="Pathogen Informatics"/>
            <person name="Doyle S."/>
        </authorList>
    </citation>
    <scope>NUCLEOTIDE SEQUENCE [LARGE SCALE GENOMIC DNA]</scope>
    <source>
        <strain evidence="4 5">NCTC7908</strain>
    </source>
</reference>
<dbReference type="InterPro" id="IPR018077">
    <property type="entry name" value="Glyco_hydro_fam25_subgr"/>
</dbReference>
<dbReference type="PANTHER" id="PTHR34135:SF2">
    <property type="entry name" value="LYSOZYME"/>
    <property type="match status" value="1"/>
</dbReference>
<gene>
    <name evidence="4" type="primary">acm</name>
    <name evidence="4" type="ORF">NCTC7908_01783</name>
</gene>
<dbReference type="EC" id="3.2.1.17" evidence="4"/>
<organism evidence="4 5">
    <name type="scientific">Corynebacterium ulcerans</name>
    <dbReference type="NCBI Taxonomy" id="65058"/>
    <lineage>
        <taxon>Bacteria</taxon>
        <taxon>Bacillati</taxon>
        <taxon>Actinomycetota</taxon>
        <taxon>Actinomycetes</taxon>
        <taxon>Mycobacteriales</taxon>
        <taxon>Corynebacteriaceae</taxon>
        <taxon>Corynebacterium</taxon>
    </lineage>
</organism>
<keyword evidence="2 4" id="KW-0378">Hydrolase</keyword>
<dbReference type="Gene3D" id="3.20.20.80">
    <property type="entry name" value="Glycosidases"/>
    <property type="match status" value="1"/>
</dbReference>
<dbReference type="Proteomes" id="UP000248741">
    <property type="component" value="Chromosome 1"/>
</dbReference>
<evidence type="ECO:0000313" key="4">
    <source>
        <dbReference type="EMBL" id="SQG52441.1"/>
    </source>
</evidence>
<evidence type="ECO:0000256" key="1">
    <source>
        <dbReference type="ARBA" id="ARBA00010646"/>
    </source>
</evidence>
<dbReference type="InterPro" id="IPR017853">
    <property type="entry name" value="GH"/>
</dbReference>
<proteinExistence type="inferred from homology"/>
<dbReference type="SMART" id="SM00641">
    <property type="entry name" value="Glyco_25"/>
    <property type="match status" value="1"/>
</dbReference>
<dbReference type="PROSITE" id="PS51904">
    <property type="entry name" value="GLYCOSYL_HYDROL_F25_2"/>
    <property type="match status" value="1"/>
</dbReference>
<keyword evidence="3 4" id="KW-0326">Glycosidase</keyword>
<protein>
    <submittedName>
        <fullName evidence="4">Lysozyme M1</fullName>
        <ecNumber evidence="4">3.2.1.17</ecNumber>
    </submittedName>
</protein>
<evidence type="ECO:0000313" key="5">
    <source>
        <dbReference type="Proteomes" id="UP000248741"/>
    </source>
</evidence>
<comment type="similarity">
    <text evidence="1">Belongs to the glycosyl hydrolase 25 family.</text>
</comment>
<evidence type="ECO:0000256" key="3">
    <source>
        <dbReference type="ARBA" id="ARBA00023295"/>
    </source>
</evidence>